<organism evidence="1 2">
    <name type="scientific">Mucilaginibacter xinganensis</name>
    <dbReference type="NCBI Taxonomy" id="1234841"/>
    <lineage>
        <taxon>Bacteria</taxon>
        <taxon>Pseudomonadati</taxon>
        <taxon>Bacteroidota</taxon>
        <taxon>Sphingobacteriia</taxon>
        <taxon>Sphingobacteriales</taxon>
        <taxon>Sphingobacteriaceae</taxon>
        <taxon>Mucilaginibacter</taxon>
    </lineage>
</organism>
<name>A0A223NXE1_9SPHI</name>
<sequence length="191" mass="21996">MENQTELYKATEAQHLIVSIRAMNPCKARTEAVLQLQKQAENWITENAHLGIYIKGNVPSSKNSKEIGMYKKYVPDPDNPMNTKGILKEFHTLQDSATTKEYRLVSRPQWIDNKRKFKSLSEGLKMPLNVEFTFIRDSMRRFDYHNAVQVCADVMVECGYITDDETCYLKPVFGEVFYSKSLAGVVMKVLK</sequence>
<dbReference type="InterPro" id="IPR036614">
    <property type="entry name" value="RusA-like_sf"/>
</dbReference>
<dbReference type="KEGG" id="muc:MuYL_2477"/>
<dbReference type="Proteomes" id="UP000215002">
    <property type="component" value="Chromosome"/>
</dbReference>
<dbReference type="EMBL" id="CP022743">
    <property type="protein sequence ID" value="ASU34364.1"/>
    <property type="molecule type" value="Genomic_DNA"/>
</dbReference>
<evidence type="ECO:0000313" key="2">
    <source>
        <dbReference type="Proteomes" id="UP000215002"/>
    </source>
</evidence>
<dbReference type="Gene3D" id="3.30.1330.70">
    <property type="entry name" value="Holliday junction resolvase RusA"/>
    <property type="match status" value="1"/>
</dbReference>
<reference evidence="1 2" key="1">
    <citation type="submission" date="2017-08" db="EMBL/GenBank/DDBJ databases">
        <title>Complete genome sequence of Mucilaginibacter sp. strain BJC16-A31.</title>
        <authorList>
            <consortium name="Henan University of Science and Technology"/>
            <person name="You X."/>
        </authorList>
    </citation>
    <scope>NUCLEOTIDE SEQUENCE [LARGE SCALE GENOMIC DNA]</scope>
    <source>
        <strain evidence="1 2">BJC16-A31</strain>
    </source>
</reference>
<dbReference type="GO" id="GO:0000287">
    <property type="term" value="F:magnesium ion binding"/>
    <property type="evidence" value="ECO:0007669"/>
    <property type="project" value="InterPro"/>
</dbReference>
<proteinExistence type="predicted"/>
<dbReference type="SUPFAM" id="SSF103084">
    <property type="entry name" value="Holliday junction resolvase RusA"/>
    <property type="match status" value="1"/>
</dbReference>
<keyword evidence="2" id="KW-1185">Reference proteome</keyword>
<dbReference type="OrthoDB" id="92884at2"/>
<accession>A0A223NXE1</accession>
<dbReference type="AlphaFoldDB" id="A0A223NXE1"/>
<protein>
    <submittedName>
        <fullName evidence="1">Crossover junction endodeoxyribonuclease RusA</fullName>
    </submittedName>
</protein>
<dbReference type="GO" id="GO:0006281">
    <property type="term" value="P:DNA repair"/>
    <property type="evidence" value="ECO:0007669"/>
    <property type="project" value="InterPro"/>
</dbReference>
<evidence type="ECO:0000313" key="1">
    <source>
        <dbReference type="EMBL" id="ASU34364.1"/>
    </source>
</evidence>
<dbReference type="RefSeq" id="WP_094570722.1">
    <property type="nucleotide sequence ID" value="NZ_CP022743.1"/>
</dbReference>
<dbReference type="GO" id="GO:0006310">
    <property type="term" value="P:DNA recombination"/>
    <property type="evidence" value="ECO:0007669"/>
    <property type="project" value="InterPro"/>
</dbReference>
<gene>
    <name evidence="1" type="ORF">MuYL_2477</name>
</gene>